<dbReference type="PROSITE" id="PS00972">
    <property type="entry name" value="USP_1"/>
    <property type="match status" value="1"/>
</dbReference>
<keyword evidence="5" id="KW-1185">Reference proteome</keyword>
<organism evidence="4 5">
    <name type="scientific">Paramecium pentaurelia</name>
    <dbReference type="NCBI Taxonomy" id="43138"/>
    <lineage>
        <taxon>Eukaryota</taxon>
        <taxon>Sar</taxon>
        <taxon>Alveolata</taxon>
        <taxon>Ciliophora</taxon>
        <taxon>Intramacronucleata</taxon>
        <taxon>Oligohymenophorea</taxon>
        <taxon>Peniculida</taxon>
        <taxon>Parameciidae</taxon>
        <taxon>Paramecium</taxon>
    </lineage>
</organism>
<evidence type="ECO:0000256" key="1">
    <source>
        <dbReference type="RuleBase" id="RU366025"/>
    </source>
</evidence>
<feature type="compositionally biased region" description="Low complexity" evidence="2">
    <location>
        <begin position="148"/>
        <end position="170"/>
    </location>
</feature>
<protein>
    <recommendedName>
        <fullName evidence="1">Ubiquitin carboxyl-terminal hydrolase</fullName>
        <ecNumber evidence="1">3.4.19.12</ecNumber>
    </recommendedName>
</protein>
<keyword evidence="1" id="KW-0788">Thiol protease</keyword>
<evidence type="ECO:0000256" key="2">
    <source>
        <dbReference type="SAM" id="MobiDB-lite"/>
    </source>
</evidence>
<accession>A0A8S1TBW4</accession>
<feature type="domain" description="USP" evidence="3">
    <location>
        <begin position="193"/>
        <end position="525"/>
    </location>
</feature>
<keyword evidence="1" id="KW-0833">Ubl conjugation pathway</keyword>
<dbReference type="GO" id="GO:0006508">
    <property type="term" value="P:proteolysis"/>
    <property type="evidence" value="ECO:0007669"/>
    <property type="project" value="UniProtKB-KW"/>
</dbReference>
<sequence>MSGFKLYRSRIILALSSQAYKRAHKLSSQTSTEPEFVDQSLNKQIKLNDQSFIKIQQNEQKIMNQPIQNIETQKINSNLQKKEINPIQTQEKQENSNIKIILQNNNTISHNNSNNKNETISNIIIDKDVLIQPTKCEQKKELPLFNGQNKLQPNNSSQQQQQQQQQQQIKQNNLLKEQNSKALKKEIKYFKACGLHNIGNTCYFNSALQCIINTPKFNDKFLSDEIKQELNPKHKSVALQYWKLLKQMRTTNNTSENPVQLKQVISSSTKKFGGHRQEDSQEFLRALLTCLHEDLNRITGKPIYKELTADLNKQTLEEISNTWFNYFKGRDNSLVTDYFTGQLLSRVTCSVCKNQSLAFDNFQDLSLAFPNISGNQITLEDMLKYYLSEENINQYTCGKCRQQRKCTRQLEIWRLPDILVIHLKRFYYKGPMKKKINIDVKFGAKLDLGQFIINSTDKSTLNCNYNLYGIVKHYGDLNFGHYFAECKHPFTLKWYQLNDSSVQEIKPKVSYESDNSAYLLLYSRI</sequence>
<evidence type="ECO:0000313" key="5">
    <source>
        <dbReference type="Proteomes" id="UP000689195"/>
    </source>
</evidence>
<dbReference type="CDD" id="cd02674">
    <property type="entry name" value="Peptidase_C19R"/>
    <property type="match status" value="1"/>
</dbReference>
<keyword evidence="1" id="KW-0378">Hydrolase</keyword>
<dbReference type="OrthoDB" id="292964at2759"/>
<gene>
    <name evidence="4" type="ORF">PPENT_87.1.T0200413</name>
</gene>
<dbReference type="Pfam" id="PF00443">
    <property type="entry name" value="UCH"/>
    <property type="match status" value="1"/>
</dbReference>
<dbReference type="EC" id="3.4.19.12" evidence="1"/>
<name>A0A8S1TBW4_9CILI</name>
<dbReference type="InterPro" id="IPR001394">
    <property type="entry name" value="Peptidase_C19_UCH"/>
</dbReference>
<dbReference type="Proteomes" id="UP000689195">
    <property type="component" value="Unassembled WGS sequence"/>
</dbReference>
<comment type="caution">
    <text evidence="4">The sequence shown here is derived from an EMBL/GenBank/DDBJ whole genome shotgun (WGS) entry which is preliminary data.</text>
</comment>
<comment type="catalytic activity">
    <reaction evidence="1">
        <text>Thiol-dependent hydrolysis of ester, thioester, amide, peptide and isopeptide bonds formed by the C-terminal Gly of ubiquitin (a 76-residue protein attached to proteins as an intracellular targeting signal).</text>
        <dbReference type="EC" id="3.4.19.12"/>
    </reaction>
</comment>
<comment type="similarity">
    <text evidence="1">Belongs to the peptidase C19 family.</text>
</comment>
<dbReference type="InterPro" id="IPR028889">
    <property type="entry name" value="USP"/>
</dbReference>
<dbReference type="PROSITE" id="PS00973">
    <property type="entry name" value="USP_2"/>
    <property type="match status" value="1"/>
</dbReference>
<dbReference type="GO" id="GO:0016579">
    <property type="term" value="P:protein deubiquitination"/>
    <property type="evidence" value="ECO:0007669"/>
    <property type="project" value="InterPro"/>
</dbReference>
<dbReference type="InterPro" id="IPR050185">
    <property type="entry name" value="Ub_carboxyl-term_hydrolase"/>
</dbReference>
<dbReference type="InterPro" id="IPR018200">
    <property type="entry name" value="USP_CS"/>
</dbReference>
<keyword evidence="1" id="KW-0645">Protease</keyword>
<dbReference type="PANTHER" id="PTHR21646:SF23">
    <property type="entry name" value="UBIQUITIN CARBOXYL-TERMINAL HYDROLASE USP2"/>
    <property type="match status" value="1"/>
</dbReference>
<reference evidence="4" key="1">
    <citation type="submission" date="2021-01" db="EMBL/GenBank/DDBJ databases">
        <authorList>
            <consortium name="Genoscope - CEA"/>
            <person name="William W."/>
        </authorList>
    </citation>
    <scope>NUCLEOTIDE SEQUENCE</scope>
</reference>
<evidence type="ECO:0000259" key="3">
    <source>
        <dbReference type="PROSITE" id="PS50235"/>
    </source>
</evidence>
<dbReference type="PANTHER" id="PTHR21646">
    <property type="entry name" value="UBIQUITIN CARBOXYL-TERMINAL HYDROLASE"/>
    <property type="match status" value="1"/>
</dbReference>
<feature type="region of interest" description="Disordered" evidence="2">
    <location>
        <begin position="146"/>
        <end position="170"/>
    </location>
</feature>
<dbReference type="AlphaFoldDB" id="A0A8S1TBW4"/>
<evidence type="ECO:0000313" key="4">
    <source>
        <dbReference type="EMBL" id="CAD8150695.1"/>
    </source>
</evidence>
<proteinExistence type="inferred from homology"/>
<dbReference type="GO" id="GO:0004843">
    <property type="term" value="F:cysteine-type deubiquitinase activity"/>
    <property type="evidence" value="ECO:0007669"/>
    <property type="project" value="UniProtKB-UniRule"/>
</dbReference>
<dbReference type="PROSITE" id="PS50235">
    <property type="entry name" value="USP_3"/>
    <property type="match status" value="1"/>
</dbReference>
<dbReference type="EMBL" id="CAJJDO010000020">
    <property type="protein sequence ID" value="CAD8150695.1"/>
    <property type="molecule type" value="Genomic_DNA"/>
</dbReference>